<evidence type="ECO:0000313" key="5">
    <source>
        <dbReference type="Proteomes" id="UP000237350"/>
    </source>
</evidence>
<dbReference type="GO" id="GO:0003700">
    <property type="term" value="F:DNA-binding transcription factor activity"/>
    <property type="evidence" value="ECO:0007669"/>
    <property type="project" value="InterPro"/>
</dbReference>
<dbReference type="AlphaFoldDB" id="A0A2S4JPU2"/>
<dbReference type="SUPFAM" id="SSF46785">
    <property type="entry name" value="Winged helix' DNA-binding domain"/>
    <property type="match status" value="1"/>
</dbReference>
<evidence type="ECO:0000259" key="3">
    <source>
        <dbReference type="PROSITE" id="PS51000"/>
    </source>
</evidence>
<organism evidence="4 5">
    <name type="scientific">Alkalispirochaeta sphaeroplastigenens</name>
    <dbReference type="NCBI Taxonomy" id="1187066"/>
    <lineage>
        <taxon>Bacteria</taxon>
        <taxon>Pseudomonadati</taxon>
        <taxon>Spirochaetota</taxon>
        <taxon>Spirochaetia</taxon>
        <taxon>Spirochaetales</taxon>
        <taxon>Spirochaetaceae</taxon>
        <taxon>Alkalispirochaeta</taxon>
    </lineage>
</organism>
<dbReference type="Proteomes" id="UP000237350">
    <property type="component" value="Unassembled WGS sequence"/>
</dbReference>
<accession>A0A2S4JPU2</accession>
<dbReference type="PANTHER" id="PTHR34580">
    <property type="match status" value="1"/>
</dbReference>
<dbReference type="OrthoDB" id="9767131at2"/>
<dbReference type="Pfam" id="PF08279">
    <property type="entry name" value="HTH_11"/>
    <property type="match status" value="1"/>
</dbReference>
<proteinExistence type="predicted"/>
<dbReference type="PROSITE" id="PS52050">
    <property type="entry name" value="WYL"/>
    <property type="match status" value="1"/>
</dbReference>
<feature type="domain" description="HTH deoR-type" evidence="3">
    <location>
        <begin position="2"/>
        <end position="60"/>
    </location>
</feature>
<protein>
    <recommendedName>
        <fullName evidence="3">HTH deoR-type domain-containing protein</fullName>
    </recommendedName>
</protein>
<comment type="caution">
    <text evidence="4">The sequence shown here is derived from an EMBL/GenBank/DDBJ whole genome shotgun (WGS) entry which is preliminary data.</text>
</comment>
<evidence type="ECO:0000256" key="1">
    <source>
        <dbReference type="ARBA" id="ARBA00023015"/>
    </source>
</evidence>
<dbReference type="InterPro" id="IPR001034">
    <property type="entry name" value="DeoR_HTH"/>
</dbReference>
<dbReference type="InterPro" id="IPR057727">
    <property type="entry name" value="WCX_dom"/>
</dbReference>
<dbReference type="InterPro" id="IPR026881">
    <property type="entry name" value="WYL_dom"/>
</dbReference>
<dbReference type="InterPro" id="IPR051534">
    <property type="entry name" value="CBASS_pafABC_assoc_protein"/>
</dbReference>
<dbReference type="Pfam" id="PF25583">
    <property type="entry name" value="WCX"/>
    <property type="match status" value="1"/>
</dbReference>
<dbReference type="Gene3D" id="1.10.10.10">
    <property type="entry name" value="Winged helix-like DNA-binding domain superfamily/Winged helix DNA-binding domain"/>
    <property type="match status" value="1"/>
</dbReference>
<dbReference type="InterPro" id="IPR036390">
    <property type="entry name" value="WH_DNA-bd_sf"/>
</dbReference>
<dbReference type="InterPro" id="IPR013196">
    <property type="entry name" value="HTH_11"/>
</dbReference>
<evidence type="ECO:0000313" key="4">
    <source>
        <dbReference type="EMBL" id="POR01500.1"/>
    </source>
</evidence>
<reference evidence="5" key="1">
    <citation type="submission" date="2015-12" db="EMBL/GenBank/DDBJ databases">
        <authorList>
            <person name="Lodha T.D."/>
            <person name="Chintalapati S."/>
            <person name="Chintalapati V.R."/>
            <person name="Sravanthi T."/>
        </authorList>
    </citation>
    <scope>NUCLEOTIDE SEQUENCE [LARGE SCALE GENOMIC DNA]</scope>
    <source>
        <strain evidence="5">JC133</strain>
    </source>
</reference>
<name>A0A2S4JPU2_9SPIO</name>
<dbReference type="EMBL" id="LPWH01000066">
    <property type="protein sequence ID" value="POR01500.1"/>
    <property type="molecule type" value="Genomic_DNA"/>
</dbReference>
<evidence type="ECO:0000256" key="2">
    <source>
        <dbReference type="ARBA" id="ARBA00023163"/>
    </source>
</evidence>
<keyword evidence="5" id="KW-1185">Reference proteome</keyword>
<dbReference type="InterPro" id="IPR028349">
    <property type="entry name" value="PafC-like"/>
</dbReference>
<keyword evidence="2" id="KW-0804">Transcription</keyword>
<dbReference type="PANTHER" id="PTHR34580:SF1">
    <property type="entry name" value="PROTEIN PAFC"/>
    <property type="match status" value="1"/>
</dbReference>
<sequence>MKIDRLLAIIMCLLNHDRLCARELARRFGVTVRTIQRDMQTLELAGIPIYAVQGPGGGYGIMDSYKLDRQLITADDFYRIITALESVGASISDQTFGETLEKIRALLPDRSMDLLAERSEKLSIDFTMLGGDPRKGDLFRLVRRAVEEERPLRFSYTSNKLESSLRVIEPLTIAFRWRSWYLYGYCRLREDYRLFKISRIVDPEILSPRFVRKKKTLAAFLGEVQGDTPPGSVKLSLKFSPPLRPVVEECYGCDQVEFLPDGTSLVTLCMPEDRWLYGYLLSFGPHLEVLEPEHIRTIIRELAEQVAARYQ</sequence>
<dbReference type="Pfam" id="PF13280">
    <property type="entry name" value="WYL"/>
    <property type="match status" value="1"/>
</dbReference>
<dbReference type="PIRSF" id="PIRSF016838">
    <property type="entry name" value="PafC"/>
    <property type="match status" value="1"/>
</dbReference>
<keyword evidence="1" id="KW-0805">Transcription regulation</keyword>
<dbReference type="PROSITE" id="PS51000">
    <property type="entry name" value="HTH_DEOR_2"/>
    <property type="match status" value="1"/>
</dbReference>
<dbReference type="InterPro" id="IPR036388">
    <property type="entry name" value="WH-like_DNA-bd_sf"/>
</dbReference>
<gene>
    <name evidence="4" type="ORF">AU468_08020</name>
</gene>